<accession>A0ABR9ZQH0</accession>
<dbReference type="PANTHER" id="PTHR12561:SF3">
    <property type="entry name" value="LIPOYLTRANSFERASE 1, MITOCHONDRIAL"/>
    <property type="match status" value="1"/>
</dbReference>
<evidence type="ECO:0000256" key="1">
    <source>
        <dbReference type="ARBA" id="ARBA00005085"/>
    </source>
</evidence>
<dbReference type="InterPro" id="IPR004562">
    <property type="entry name" value="LipoylTrfase_LipoateP_Ligase"/>
</dbReference>
<evidence type="ECO:0000259" key="2">
    <source>
        <dbReference type="PROSITE" id="PS51733"/>
    </source>
</evidence>
<dbReference type="PROSITE" id="PS51733">
    <property type="entry name" value="BPL_LPL_CATALYTIC"/>
    <property type="match status" value="1"/>
</dbReference>
<dbReference type="InterPro" id="IPR004143">
    <property type="entry name" value="BPL_LPL_catalytic"/>
</dbReference>
<evidence type="ECO:0000313" key="4">
    <source>
        <dbReference type="Proteomes" id="UP000614200"/>
    </source>
</evidence>
<dbReference type="RefSeq" id="WP_194700936.1">
    <property type="nucleotide sequence ID" value="NZ_JADKNH010000003.1"/>
</dbReference>
<dbReference type="Pfam" id="PF21948">
    <property type="entry name" value="LplA-B_cat"/>
    <property type="match status" value="1"/>
</dbReference>
<dbReference type="InterPro" id="IPR045864">
    <property type="entry name" value="aa-tRNA-synth_II/BPL/LPL"/>
</dbReference>
<proteinExistence type="predicted"/>
<reference evidence="3 4" key="1">
    <citation type="submission" date="2020-11" db="EMBL/GenBank/DDBJ databases">
        <title>Fusibacter basophilias sp. nov.</title>
        <authorList>
            <person name="Qiu D."/>
        </authorList>
    </citation>
    <scope>NUCLEOTIDE SEQUENCE [LARGE SCALE GENOMIC DNA]</scope>
    <source>
        <strain evidence="3 4">Q10-2</strain>
    </source>
</reference>
<keyword evidence="4" id="KW-1185">Reference proteome</keyword>
<name>A0ABR9ZQH0_9FIRM</name>
<dbReference type="NCBIfam" id="TIGR00545">
    <property type="entry name" value="lipoyltrans"/>
    <property type="match status" value="1"/>
</dbReference>
<dbReference type="CDD" id="cd16443">
    <property type="entry name" value="LplA"/>
    <property type="match status" value="1"/>
</dbReference>
<dbReference type="PANTHER" id="PTHR12561">
    <property type="entry name" value="LIPOATE-PROTEIN LIGASE"/>
    <property type="match status" value="1"/>
</dbReference>
<evidence type="ECO:0000313" key="3">
    <source>
        <dbReference type="EMBL" id="MBF4692696.1"/>
    </source>
</evidence>
<feature type="domain" description="BPL/LPL catalytic" evidence="2">
    <location>
        <begin position="29"/>
        <end position="212"/>
    </location>
</feature>
<gene>
    <name evidence="3" type="ORF">ISU02_06180</name>
</gene>
<dbReference type="GO" id="GO:0016874">
    <property type="term" value="F:ligase activity"/>
    <property type="evidence" value="ECO:0007669"/>
    <property type="project" value="UniProtKB-KW"/>
</dbReference>
<dbReference type="SUPFAM" id="SSF55681">
    <property type="entry name" value="Class II aaRS and biotin synthetases"/>
    <property type="match status" value="1"/>
</dbReference>
<comment type="pathway">
    <text evidence="1">Protein modification; protein lipoylation via exogenous pathway; protein N(6)-(lipoyl)lysine from lipoate: step 2/2.</text>
</comment>
<dbReference type="EMBL" id="JADKNH010000003">
    <property type="protein sequence ID" value="MBF4692696.1"/>
    <property type="molecule type" value="Genomic_DNA"/>
</dbReference>
<keyword evidence="3" id="KW-0436">Ligase</keyword>
<protein>
    <submittedName>
        <fullName evidence="3">Lipoate--protein ligase family protein</fullName>
    </submittedName>
</protein>
<dbReference type="Proteomes" id="UP000614200">
    <property type="component" value="Unassembled WGS sequence"/>
</dbReference>
<dbReference type="Gene3D" id="3.30.930.10">
    <property type="entry name" value="Bira Bifunctional Protein, Domain 2"/>
    <property type="match status" value="1"/>
</dbReference>
<comment type="caution">
    <text evidence="3">The sequence shown here is derived from an EMBL/GenBank/DDBJ whole genome shotgun (WGS) entry which is preliminary data.</text>
</comment>
<organism evidence="3 4">
    <name type="scientific">Fusibacter ferrireducens</name>
    <dbReference type="NCBI Taxonomy" id="2785058"/>
    <lineage>
        <taxon>Bacteria</taxon>
        <taxon>Bacillati</taxon>
        <taxon>Bacillota</taxon>
        <taxon>Clostridia</taxon>
        <taxon>Eubacteriales</taxon>
        <taxon>Eubacteriales Family XII. Incertae Sedis</taxon>
        <taxon>Fusibacter</taxon>
    </lineage>
</organism>
<sequence length="292" mass="33779">MEKILVVLSRVHDPYVNHAIEELLLTEYGAYARILFLWINSPAVVFGRNQNPWKEIHVQRAQTEGVPLVRRLSGGGAVFHDLGNLNYSFLESQSHYNEALHYDIICNSVLEFGIELTKNNRKDLLLEGLKVSGNAFYLKGNRRLHHGTLLVNTDKATLWQLLKKSDEKIESKGIRSVTSEVTTLKASNALIRIDHVLNAIVSTFYQVHHYNVETLTIDAIQDEFQFQYETIVKRLKSWEWTFGETPSFIYHYDEINYLKVRNGIIEAVTGDKLERLIQLEKTIKFNDQFKEV</sequence>